<dbReference type="Proteomes" id="UP000295172">
    <property type="component" value="Unassembled WGS sequence"/>
</dbReference>
<evidence type="ECO:0000313" key="2">
    <source>
        <dbReference type="Proteomes" id="UP000295172"/>
    </source>
</evidence>
<organism evidence="1 2">
    <name type="scientific">Kribbella turkmenica</name>
    <dbReference type="NCBI Taxonomy" id="2530375"/>
    <lineage>
        <taxon>Bacteria</taxon>
        <taxon>Bacillati</taxon>
        <taxon>Actinomycetota</taxon>
        <taxon>Actinomycetes</taxon>
        <taxon>Propionibacteriales</taxon>
        <taxon>Kribbellaceae</taxon>
        <taxon>Kribbella</taxon>
    </lineage>
</organism>
<dbReference type="GO" id="GO:0008168">
    <property type="term" value="F:methyltransferase activity"/>
    <property type="evidence" value="ECO:0007669"/>
    <property type="project" value="UniProtKB-KW"/>
</dbReference>
<keyword evidence="1" id="KW-0489">Methyltransferase</keyword>
<sequence>RALRAGGRFSAVVYSTPERNGFFSIPIGIIRRRAQLPPPAPGQPGPFSLGNPGVAEQAFAAAGFRDITVEVVPSPLRLPTAADCVRFERESFGALHQMLSTLDEDAKAAAWQDITEQLTQFETPTGFTGPCEMLVVTGTR</sequence>
<dbReference type="GO" id="GO:0032259">
    <property type="term" value="P:methylation"/>
    <property type="evidence" value="ECO:0007669"/>
    <property type="project" value="UniProtKB-KW"/>
</dbReference>
<accession>A0A4R4WRX0</accession>
<dbReference type="InterPro" id="IPR029063">
    <property type="entry name" value="SAM-dependent_MTases_sf"/>
</dbReference>
<gene>
    <name evidence="1" type="ORF">E1218_24080</name>
</gene>
<evidence type="ECO:0000313" key="1">
    <source>
        <dbReference type="EMBL" id="TDD19410.1"/>
    </source>
</evidence>
<reference evidence="1 2" key="1">
    <citation type="submission" date="2019-02" db="EMBL/GenBank/DDBJ databases">
        <title>Draft genome sequences of novel Actinobacteria.</title>
        <authorList>
            <person name="Sahin N."/>
            <person name="Ay H."/>
            <person name="Saygin H."/>
        </authorList>
    </citation>
    <scope>NUCLEOTIDE SEQUENCE [LARGE SCALE GENOMIC DNA]</scope>
    <source>
        <strain evidence="1 2">16K104</strain>
    </source>
</reference>
<keyword evidence="2" id="KW-1185">Reference proteome</keyword>
<proteinExistence type="predicted"/>
<protein>
    <submittedName>
        <fullName evidence="1">Methyltransferase type 11</fullName>
    </submittedName>
</protein>
<dbReference type="AlphaFoldDB" id="A0A4R4WRX0"/>
<dbReference type="EMBL" id="SMKR01000116">
    <property type="protein sequence ID" value="TDD19410.1"/>
    <property type="molecule type" value="Genomic_DNA"/>
</dbReference>
<keyword evidence="1" id="KW-0808">Transferase</keyword>
<name>A0A4R4WRX0_9ACTN</name>
<feature type="non-terminal residue" evidence="1">
    <location>
        <position position="1"/>
    </location>
</feature>
<comment type="caution">
    <text evidence="1">The sequence shown here is derived from an EMBL/GenBank/DDBJ whole genome shotgun (WGS) entry which is preliminary data.</text>
</comment>
<dbReference type="Gene3D" id="3.40.50.150">
    <property type="entry name" value="Vaccinia Virus protein VP39"/>
    <property type="match status" value="1"/>
</dbReference>